<name>A0ABW9M2S7_9MYCO</name>
<proteinExistence type="predicted"/>
<reference evidence="1 2" key="1">
    <citation type="submission" date="2024-12" db="EMBL/GenBank/DDBJ databases">
        <title>The coexistence of Mycolicibacterium septicum and Mycolicibacterium nivoides in clinical samples.</title>
        <authorList>
            <person name="Wang C."/>
            <person name="Feng Y."/>
            <person name="Zong Z."/>
        </authorList>
    </citation>
    <scope>NUCLEOTIDE SEQUENCE [LARGE SCALE GENOMIC DNA]</scope>
    <source>
        <strain evidence="1 2">120310</strain>
    </source>
</reference>
<evidence type="ECO:0000313" key="1">
    <source>
        <dbReference type="EMBL" id="MFN6554609.1"/>
    </source>
</evidence>
<comment type="caution">
    <text evidence="1">The sequence shown here is derived from an EMBL/GenBank/DDBJ whole genome shotgun (WGS) entry which is preliminary data.</text>
</comment>
<evidence type="ECO:0008006" key="3">
    <source>
        <dbReference type="Google" id="ProtNLM"/>
    </source>
</evidence>
<gene>
    <name evidence="1" type="ORF">ACK4CP_29755</name>
</gene>
<accession>A0ABW9M2S7</accession>
<evidence type="ECO:0000313" key="2">
    <source>
        <dbReference type="Proteomes" id="UP001635817"/>
    </source>
</evidence>
<dbReference type="RefSeq" id="WP_409552692.1">
    <property type="nucleotide sequence ID" value="NZ_JBKBDE010000013.1"/>
</dbReference>
<protein>
    <recommendedName>
        <fullName evidence="3">LigA protein</fullName>
    </recommendedName>
</protein>
<dbReference type="EMBL" id="JBKBDE010000013">
    <property type="protein sequence ID" value="MFN6554609.1"/>
    <property type="molecule type" value="Genomic_DNA"/>
</dbReference>
<keyword evidence="2" id="KW-1185">Reference proteome</keyword>
<sequence>MTDPDKAAEVYLTLADLAAAGAPGFEDQTHLAREAWTRAPTFDVTGYLRHGIPANDILKGLGTSDLEADIQAATDKVLAGPTADNDTVSWWLALLSLVHAIDRTIPLKLTSHIEGVGFYRAWMRYTVATVGIADDVAAGIITPKAASSVVLVALADLAAAAKPFTGEPRACDLYSIHPLIHETVENAVIVVQPDDLEAVLGHLIAIGDGTTTSTMGLPENGPLATNDLLAILARVADHIGVEAIHAVMKVIRERRVDTHTQYSVTAGFELAIARICCAARAKDEAAECWRRACLLLAGYGGHKDPTISEIIDSIEDLATVDLDIARASLAKLVDLTYLVRQHTDGRDTSHFVHSWWEKTADIDPTAAAIDGADTLLAELGFEDARAHTAHRHLLENQLETADPVVLMALRLTVGTSWRRPNSDLKLLNRLHRDVGVSPQTDALLAITVNNIAASYDDQAMMYSGEQPTSVVTPELVDAIVRLGGPEFDIRTPRVEEEPKRLFDWGPDPKSDPTETQQRLVNDQRPIIPGGRAGVVFAARDYELKQYRDDAEASRWNVDALANAIGWRIIEATLRDGAEAGIELIDDVAREISRYSSNNEVFAVIGEGLAVRCDDTSDALKAVASYCLTLAYIRIRAGGGLRTFAGREQTNLWTTAHDLDPATAEQTLAAAVEHTVGTDAQHTYGVTQAVVAALAATPAEAPGGTAVDCWDAALTVIQHRLPGRAERSGHVYRPTATPDRLGDLDVAMATLALATISQPMRTDLRQTLLATSLLVTCRPAVGQAALVHILRATLDAGRITWLLDVVLTCLPSGALNDEMTAELRRLAATDWLSVRSLAARILEVHARPVPSPPATDPAGKIRAAFHDLFTEHE</sequence>
<organism evidence="1 2">
    <name type="scientific">Mycolicibacterium septicum</name>
    <dbReference type="NCBI Taxonomy" id="98668"/>
    <lineage>
        <taxon>Bacteria</taxon>
        <taxon>Bacillati</taxon>
        <taxon>Actinomycetota</taxon>
        <taxon>Actinomycetes</taxon>
        <taxon>Mycobacteriales</taxon>
        <taxon>Mycobacteriaceae</taxon>
        <taxon>Mycolicibacterium</taxon>
    </lineage>
</organism>
<dbReference type="Proteomes" id="UP001635817">
    <property type="component" value="Unassembled WGS sequence"/>
</dbReference>